<sequence length="253" mass="29229">MPLVKRNIEPRHLCRGALPDGVTSELECVTNSTLAAIIKQLGSLSRHAEDIFGELFIEANSFYLRMSGLQERVDQLAVKVTQLDSTVEEVSLQDINMRKAFKSSTIQDQQVVSRTSVPNPVVEMYHRGDKPPPLNILSPYRDDKKDALKFYTDPSYFFNLWKEKMLQATEDKRKEKRRQKVCVCLCVWCMCVCEQQKQVEDPSREVKKVRKARNRRQEWNVLAYDKEFRPDARLTPSPYHGMSSEGSLSPDSR</sequence>
<evidence type="ECO:0000256" key="4">
    <source>
        <dbReference type="ARBA" id="ARBA00022553"/>
    </source>
</evidence>
<feature type="compositionally biased region" description="Polar residues" evidence="7">
    <location>
        <begin position="244"/>
        <end position="253"/>
    </location>
</feature>
<dbReference type="GeneTree" id="ENSGT00950000182962"/>
<feature type="region of interest" description="Disordered" evidence="7">
    <location>
        <begin position="231"/>
        <end position="253"/>
    </location>
</feature>
<keyword evidence="4" id="KW-0597">Phosphoprotein</keyword>
<evidence type="ECO:0000256" key="6">
    <source>
        <dbReference type="ARBA" id="ARBA00023212"/>
    </source>
</evidence>
<reference evidence="8" key="2">
    <citation type="submission" date="2025-09" db="UniProtKB">
        <authorList>
            <consortium name="Ensembl"/>
        </authorList>
    </citation>
    <scope>IDENTIFICATION</scope>
</reference>
<dbReference type="AlphaFoldDB" id="A0A8C2YZD4"/>
<evidence type="ECO:0000256" key="2">
    <source>
        <dbReference type="ARBA" id="ARBA00006993"/>
    </source>
</evidence>
<keyword evidence="5" id="KW-0009">Actin-binding</keyword>
<organism evidence="8 9">
    <name type="scientific">Cyclopterus lumpus</name>
    <name type="common">Lumpsucker</name>
    <dbReference type="NCBI Taxonomy" id="8103"/>
    <lineage>
        <taxon>Eukaryota</taxon>
        <taxon>Metazoa</taxon>
        <taxon>Chordata</taxon>
        <taxon>Craniata</taxon>
        <taxon>Vertebrata</taxon>
        <taxon>Euteleostomi</taxon>
        <taxon>Actinopterygii</taxon>
        <taxon>Neopterygii</taxon>
        <taxon>Teleostei</taxon>
        <taxon>Neoteleostei</taxon>
        <taxon>Acanthomorphata</taxon>
        <taxon>Eupercaria</taxon>
        <taxon>Perciformes</taxon>
        <taxon>Cottioidei</taxon>
        <taxon>Cottales</taxon>
        <taxon>Cyclopteridae</taxon>
        <taxon>Cyclopterus</taxon>
    </lineage>
</organism>
<dbReference type="GO" id="GO:2000601">
    <property type="term" value="P:positive regulation of Arp2/3 complex-mediated actin nucleation"/>
    <property type="evidence" value="ECO:0007669"/>
    <property type="project" value="TreeGrafter"/>
</dbReference>
<name>A0A8C2YZD4_CYCLU</name>
<keyword evidence="3" id="KW-0963">Cytoplasm</keyword>
<accession>A0A8C2YZD4</accession>
<dbReference type="Gene3D" id="6.10.280.150">
    <property type="match status" value="1"/>
</dbReference>
<comment type="similarity">
    <text evidence="2">Belongs to the SCAR/WAVE family.</text>
</comment>
<keyword evidence="9" id="KW-1185">Reference proteome</keyword>
<evidence type="ECO:0000256" key="5">
    <source>
        <dbReference type="ARBA" id="ARBA00023203"/>
    </source>
</evidence>
<evidence type="ECO:0000313" key="8">
    <source>
        <dbReference type="Ensembl" id="ENSCLMP00005008537.1"/>
    </source>
</evidence>
<evidence type="ECO:0000256" key="1">
    <source>
        <dbReference type="ARBA" id="ARBA00004245"/>
    </source>
</evidence>
<keyword evidence="6" id="KW-0206">Cytoskeleton</keyword>
<evidence type="ECO:0000256" key="3">
    <source>
        <dbReference type="ARBA" id="ARBA00022490"/>
    </source>
</evidence>
<dbReference type="GO" id="GO:0003779">
    <property type="term" value="F:actin binding"/>
    <property type="evidence" value="ECO:0007669"/>
    <property type="project" value="UniProtKB-KW"/>
</dbReference>
<dbReference type="GO" id="GO:0030027">
    <property type="term" value="C:lamellipodium"/>
    <property type="evidence" value="ECO:0007669"/>
    <property type="project" value="TreeGrafter"/>
</dbReference>
<evidence type="ECO:0000256" key="7">
    <source>
        <dbReference type="SAM" id="MobiDB-lite"/>
    </source>
</evidence>
<dbReference type="GO" id="GO:0030036">
    <property type="term" value="P:actin cytoskeleton organization"/>
    <property type="evidence" value="ECO:0007669"/>
    <property type="project" value="InterPro"/>
</dbReference>
<reference evidence="8" key="1">
    <citation type="submission" date="2025-08" db="UniProtKB">
        <authorList>
            <consortium name="Ensembl"/>
        </authorList>
    </citation>
    <scope>IDENTIFICATION</scope>
</reference>
<dbReference type="PANTHER" id="PTHR12902">
    <property type="entry name" value="WASP-1"/>
    <property type="match status" value="1"/>
</dbReference>
<evidence type="ECO:0000313" key="9">
    <source>
        <dbReference type="Proteomes" id="UP000694565"/>
    </source>
</evidence>
<proteinExistence type="inferred from homology"/>
<dbReference type="GO" id="GO:0005856">
    <property type="term" value="C:cytoskeleton"/>
    <property type="evidence" value="ECO:0007669"/>
    <property type="project" value="UniProtKB-SubCell"/>
</dbReference>
<dbReference type="GO" id="GO:0034237">
    <property type="term" value="F:protein kinase A regulatory subunit binding"/>
    <property type="evidence" value="ECO:0007669"/>
    <property type="project" value="TreeGrafter"/>
</dbReference>
<dbReference type="PANTHER" id="PTHR12902:SF9">
    <property type="entry name" value="WISKOTT-ALDRICH SYNDROME PROTEIN FAMILY MEMBER"/>
    <property type="match status" value="1"/>
</dbReference>
<dbReference type="FunFam" id="1.20.5.340:FF:000012">
    <property type="entry name" value="Wiskott-Aldrich syndrome protein family member 1"/>
    <property type="match status" value="1"/>
</dbReference>
<protein>
    <submittedName>
        <fullName evidence="8">Zgc:109889</fullName>
    </submittedName>
</protein>
<dbReference type="GO" id="GO:0071933">
    <property type="term" value="F:Arp2/3 complex binding"/>
    <property type="evidence" value="ECO:0007669"/>
    <property type="project" value="TreeGrafter"/>
</dbReference>
<comment type="subcellular location">
    <subcellularLocation>
        <location evidence="1">Cytoplasm</location>
        <location evidence="1">Cytoskeleton</location>
    </subcellularLocation>
</comment>
<dbReference type="InterPro" id="IPR028288">
    <property type="entry name" value="SCAR/WAVE_fam"/>
</dbReference>
<dbReference type="Gene3D" id="1.20.5.340">
    <property type="match status" value="1"/>
</dbReference>
<dbReference type="Ensembl" id="ENSCLMT00005009339.1">
    <property type="protein sequence ID" value="ENSCLMP00005008537.1"/>
    <property type="gene ID" value="ENSCLMG00005004913.1"/>
</dbReference>
<dbReference type="GO" id="GO:0031209">
    <property type="term" value="C:SCAR complex"/>
    <property type="evidence" value="ECO:0007669"/>
    <property type="project" value="TreeGrafter"/>
</dbReference>
<dbReference type="Proteomes" id="UP000694565">
    <property type="component" value="Unplaced"/>
</dbReference>